<dbReference type="InterPro" id="IPR002777">
    <property type="entry name" value="PFD_beta-like"/>
</dbReference>
<evidence type="ECO:0000256" key="4">
    <source>
        <dbReference type="ARBA" id="ARBA00016313"/>
    </source>
</evidence>
<dbReference type="CDD" id="cd22860">
    <property type="entry name" value="PDRG1"/>
    <property type="match status" value="1"/>
</dbReference>
<name>A0A7D9HNC4_PARCT</name>
<dbReference type="InterPro" id="IPR009053">
    <property type="entry name" value="Prefoldin"/>
</dbReference>
<dbReference type="PANTHER" id="PTHR21162">
    <property type="entry name" value="P53 AND DNA DAMAGE-REGULATED PROTEIN"/>
    <property type="match status" value="1"/>
</dbReference>
<keyword evidence="6" id="KW-0143">Chaperone</keyword>
<dbReference type="GO" id="GO:0016272">
    <property type="term" value="C:prefoldin complex"/>
    <property type="evidence" value="ECO:0007669"/>
    <property type="project" value="InterPro"/>
</dbReference>
<dbReference type="PANTHER" id="PTHR21162:SF0">
    <property type="entry name" value="P53 AND DNA DAMAGE-REGULATED PROTEIN 1"/>
    <property type="match status" value="1"/>
</dbReference>
<keyword evidence="9" id="KW-1185">Reference proteome</keyword>
<dbReference type="Gene3D" id="1.10.287.370">
    <property type="match status" value="1"/>
</dbReference>
<dbReference type="SUPFAM" id="SSF46579">
    <property type="entry name" value="Prefoldin"/>
    <property type="match status" value="1"/>
</dbReference>
<evidence type="ECO:0000313" key="8">
    <source>
        <dbReference type="EMBL" id="CAB3985868.1"/>
    </source>
</evidence>
<evidence type="ECO:0000256" key="7">
    <source>
        <dbReference type="ARBA" id="ARBA00026022"/>
    </source>
</evidence>
<comment type="similarity">
    <text evidence="3">Belongs to the prefoldin subunit beta family.</text>
</comment>
<comment type="subunit">
    <text evidence="7">Component of the PAQosome complex which is responsible for the biogenesis of several protein complexes and which consists of R2TP complex members RUVBL1, RUVBL2, RPAP3 and PIH1D1, URI complex members PFDN2, PFDN6, PDRG1, UXT and URI1 as well as ASDURF, POLR2E and DNAAF10/WDR92.</text>
</comment>
<dbReference type="InterPro" id="IPR030482">
    <property type="entry name" value="PDRG1"/>
</dbReference>
<evidence type="ECO:0000256" key="2">
    <source>
        <dbReference type="ARBA" id="ARBA00004496"/>
    </source>
</evidence>
<keyword evidence="5" id="KW-0963">Cytoplasm</keyword>
<comment type="subcellular location">
    <subcellularLocation>
        <location evidence="2">Cytoplasm</location>
    </subcellularLocation>
</comment>
<evidence type="ECO:0000313" key="9">
    <source>
        <dbReference type="Proteomes" id="UP001152795"/>
    </source>
</evidence>
<evidence type="ECO:0000256" key="5">
    <source>
        <dbReference type="ARBA" id="ARBA00022490"/>
    </source>
</evidence>
<dbReference type="GO" id="GO:0005737">
    <property type="term" value="C:cytoplasm"/>
    <property type="evidence" value="ECO:0007669"/>
    <property type="project" value="UniProtKB-SubCell"/>
</dbReference>
<reference evidence="8" key="1">
    <citation type="submission" date="2020-04" db="EMBL/GenBank/DDBJ databases">
        <authorList>
            <person name="Alioto T."/>
            <person name="Alioto T."/>
            <person name="Gomez Garrido J."/>
        </authorList>
    </citation>
    <scope>NUCLEOTIDE SEQUENCE</scope>
    <source>
        <strain evidence="8">A484AB</strain>
    </source>
</reference>
<dbReference type="OrthoDB" id="20282at2759"/>
<dbReference type="Proteomes" id="UP001152795">
    <property type="component" value="Unassembled WGS sequence"/>
</dbReference>
<dbReference type="Pfam" id="PF01920">
    <property type="entry name" value="Prefoldin_2"/>
    <property type="match status" value="1"/>
</dbReference>
<proteinExistence type="inferred from homology"/>
<organism evidence="8 9">
    <name type="scientific">Paramuricea clavata</name>
    <name type="common">Red gorgonian</name>
    <name type="synonym">Violescent sea-whip</name>
    <dbReference type="NCBI Taxonomy" id="317549"/>
    <lineage>
        <taxon>Eukaryota</taxon>
        <taxon>Metazoa</taxon>
        <taxon>Cnidaria</taxon>
        <taxon>Anthozoa</taxon>
        <taxon>Octocorallia</taxon>
        <taxon>Malacalcyonacea</taxon>
        <taxon>Plexauridae</taxon>
        <taxon>Paramuricea</taxon>
    </lineage>
</organism>
<sequence>MDPNDVNLTGTMLVNLSEIEELAEEIMADKEQIKNLDHRRNTNREALNALKKCKGETSSNKSWMCLGGMFIKYPTANVSEILSKDQEELDAEIKNVRDGLKIKVSKLHQLEGSKAPKGFDLTALDKEELSTFTVVKQ</sequence>
<dbReference type="AlphaFoldDB" id="A0A7D9HNC4"/>
<dbReference type="GO" id="GO:0006457">
    <property type="term" value="P:protein folding"/>
    <property type="evidence" value="ECO:0007669"/>
    <property type="project" value="InterPro"/>
</dbReference>
<evidence type="ECO:0000256" key="1">
    <source>
        <dbReference type="ARBA" id="ARBA00003581"/>
    </source>
</evidence>
<protein>
    <recommendedName>
        <fullName evidence="4">p53 and DNA damage-regulated protein 1</fullName>
    </recommendedName>
</protein>
<dbReference type="GO" id="GO:0051082">
    <property type="term" value="F:unfolded protein binding"/>
    <property type="evidence" value="ECO:0007669"/>
    <property type="project" value="InterPro"/>
</dbReference>
<dbReference type="EMBL" id="CACRXK020000932">
    <property type="protein sequence ID" value="CAB3985868.1"/>
    <property type="molecule type" value="Genomic_DNA"/>
</dbReference>
<accession>A0A7D9HNC4</accession>
<evidence type="ECO:0000256" key="6">
    <source>
        <dbReference type="ARBA" id="ARBA00023186"/>
    </source>
</evidence>
<comment type="caution">
    <text evidence="8">The sequence shown here is derived from an EMBL/GenBank/DDBJ whole genome shotgun (WGS) entry which is preliminary data.</text>
</comment>
<comment type="function">
    <text evidence="1">May play a role in chaperone-mediated protein folding.</text>
</comment>
<gene>
    <name evidence="8" type="ORF">PACLA_8A009587</name>
</gene>
<evidence type="ECO:0000256" key="3">
    <source>
        <dbReference type="ARBA" id="ARBA00008045"/>
    </source>
</evidence>